<protein>
    <recommendedName>
        <fullName evidence="1">M23ase beta-sheet core domain-containing protein</fullName>
    </recommendedName>
</protein>
<dbReference type="AlphaFoldDB" id="A0A7W5ZF17"/>
<comment type="caution">
    <text evidence="2">The sequence shown here is derived from an EMBL/GenBank/DDBJ whole genome shotgun (WGS) entry which is preliminary data.</text>
</comment>
<evidence type="ECO:0000313" key="3">
    <source>
        <dbReference type="Proteomes" id="UP000541352"/>
    </source>
</evidence>
<dbReference type="SUPFAM" id="SSF51261">
    <property type="entry name" value="Duplicated hybrid motif"/>
    <property type="match status" value="1"/>
</dbReference>
<dbReference type="PANTHER" id="PTHR21666">
    <property type="entry name" value="PEPTIDASE-RELATED"/>
    <property type="match status" value="1"/>
</dbReference>
<keyword evidence="3" id="KW-1185">Reference proteome</keyword>
<dbReference type="GO" id="GO:0004222">
    <property type="term" value="F:metalloendopeptidase activity"/>
    <property type="evidence" value="ECO:0007669"/>
    <property type="project" value="TreeGrafter"/>
</dbReference>
<dbReference type="InterPro" id="IPR050570">
    <property type="entry name" value="Cell_wall_metabolism_enzyme"/>
</dbReference>
<reference evidence="2 3" key="1">
    <citation type="submission" date="2020-08" db="EMBL/GenBank/DDBJ databases">
        <title>Genomic Encyclopedia of Type Strains, Phase IV (KMG-IV): sequencing the most valuable type-strain genomes for metagenomic binning, comparative biology and taxonomic classification.</title>
        <authorList>
            <person name="Goeker M."/>
        </authorList>
    </citation>
    <scope>NUCLEOTIDE SEQUENCE [LARGE SCALE GENOMIC DNA]</scope>
    <source>
        <strain evidence="2 3">DSM 17976</strain>
    </source>
</reference>
<dbReference type="InterPro" id="IPR016047">
    <property type="entry name" value="M23ase_b-sheet_dom"/>
</dbReference>
<dbReference type="CDD" id="cd12797">
    <property type="entry name" value="M23_peptidase"/>
    <property type="match status" value="1"/>
</dbReference>
<feature type="domain" description="M23ase beta-sheet core" evidence="1">
    <location>
        <begin position="130"/>
        <end position="221"/>
    </location>
</feature>
<organism evidence="2 3">
    <name type="scientific">Runella defluvii</name>
    <dbReference type="NCBI Taxonomy" id="370973"/>
    <lineage>
        <taxon>Bacteria</taxon>
        <taxon>Pseudomonadati</taxon>
        <taxon>Bacteroidota</taxon>
        <taxon>Cytophagia</taxon>
        <taxon>Cytophagales</taxon>
        <taxon>Spirosomataceae</taxon>
        <taxon>Runella</taxon>
    </lineage>
</organism>
<dbReference type="InterPro" id="IPR011055">
    <property type="entry name" value="Dup_hybrid_motif"/>
</dbReference>
<proteinExistence type="predicted"/>
<dbReference type="Gene3D" id="2.70.70.10">
    <property type="entry name" value="Glucose Permease (Domain IIA)"/>
    <property type="match status" value="1"/>
</dbReference>
<gene>
    <name evidence="2" type="ORF">FHS57_000013</name>
</gene>
<dbReference type="RefSeq" id="WP_183970836.1">
    <property type="nucleotide sequence ID" value="NZ_JACIBY010000001.1"/>
</dbReference>
<accession>A0A7W5ZF17</accession>
<evidence type="ECO:0000259" key="1">
    <source>
        <dbReference type="Pfam" id="PF01551"/>
    </source>
</evidence>
<sequence length="247" mass="27916">MQKFNALIILILGLLAARSDAPREQMITLGMAFQDLNTQIREQTLTPDSAQLRFQAILRELRQVTQPYRQQNCTDSVRFVFPLRDYDANNIGGHGSGFRPKGFNLFDHKVQGSHPAHDIFVYDRNQDSVDDQTDKPVDVLAMRPGIVVATETNWSPESLYRGGNFVWIYDPCLDGLFYYAHHSKVMVEAGDEITLGQKIAEVGRTGLNAAKARSGTHLHMMYLQLTPEALPHPINTYDWLASAEIIR</sequence>
<dbReference type="Pfam" id="PF01551">
    <property type="entry name" value="Peptidase_M23"/>
    <property type="match status" value="1"/>
</dbReference>
<evidence type="ECO:0000313" key="2">
    <source>
        <dbReference type="EMBL" id="MBB3836031.1"/>
    </source>
</evidence>
<dbReference type="EMBL" id="JACIBY010000001">
    <property type="protein sequence ID" value="MBB3836031.1"/>
    <property type="molecule type" value="Genomic_DNA"/>
</dbReference>
<name>A0A7W5ZF17_9BACT</name>
<dbReference type="Proteomes" id="UP000541352">
    <property type="component" value="Unassembled WGS sequence"/>
</dbReference>
<dbReference type="PANTHER" id="PTHR21666:SF270">
    <property type="entry name" value="MUREIN HYDROLASE ACTIVATOR ENVC"/>
    <property type="match status" value="1"/>
</dbReference>